<protein>
    <submittedName>
        <fullName evidence="2">Putative secreted peptide</fullName>
    </submittedName>
</protein>
<sequence>MSTTLQPARRILSLYSLSLILVNMIMVRLLAARVDRLDASLAEPLFELLYPLSISPNRIEEDFPPFGTELSTLLRTLLVHVVSLSSLYRGLLAF</sequence>
<keyword evidence="1" id="KW-0472">Membrane</keyword>
<dbReference type="EMBL" id="GGFM01011591">
    <property type="protein sequence ID" value="MBW32342.1"/>
    <property type="molecule type" value="Transcribed_RNA"/>
</dbReference>
<feature type="transmembrane region" description="Helical" evidence="1">
    <location>
        <begin position="12"/>
        <end position="31"/>
    </location>
</feature>
<keyword evidence="1" id="KW-1133">Transmembrane helix</keyword>
<dbReference type="AlphaFoldDB" id="A0A2M3ZV24"/>
<proteinExistence type="predicted"/>
<keyword evidence="1" id="KW-0812">Transmembrane</keyword>
<accession>A0A2M3ZV24</accession>
<name>A0A2M3ZV24_9DIPT</name>
<reference evidence="2" key="1">
    <citation type="submission" date="2018-01" db="EMBL/GenBank/DDBJ databases">
        <title>An insight into the sialome of Amazonian anophelines.</title>
        <authorList>
            <person name="Ribeiro J.M."/>
            <person name="Scarpassa V."/>
            <person name="Calvo E."/>
        </authorList>
    </citation>
    <scope>NUCLEOTIDE SEQUENCE</scope>
    <source>
        <tissue evidence="2">Salivary glands</tissue>
    </source>
</reference>
<organism evidence="2">
    <name type="scientific">Anopheles braziliensis</name>
    <dbReference type="NCBI Taxonomy" id="58242"/>
    <lineage>
        <taxon>Eukaryota</taxon>
        <taxon>Metazoa</taxon>
        <taxon>Ecdysozoa</taxon>
        <taxon>Arthropoda</taxon>
        <taxon>Hexapoda</taxon>
        <taxon>Insecta</taxon>
        <taxon>Pterygota</taxon>
        <taxon>Neoptera</taxon>
        <taxon>Endopterygota</taxon>
        <taxon>Diptera</taxon>
        <taxon>Nematocera</taxon>
        <taxon>Culicoidea</taxon>
        <taxon>Culicidae</taxon>
        <taxon>Anophelinae</taxon>
        <taxon>Anopheles</taxon>
    </lineage>
</organism>
<evidence type="ECO:0000256" key="1">
    <source>
        <dbReference type="SAM" id="Phobius"/>
    </source>
</evidence>
<evidence type="ECO:0000313" key="2">
    <source>
        <dbReference type="EMBL" id="MBW32342.1"/>
    </source>
</evidence>